<accession>A0A1L3J355</accession>
<dbReference type="PROSITE" id="PS51857">
    <property type="entry name" value="CSD_2"/>
    <property type="match status" value="1"/>
</dbReference>
<protein>
    <submittedName>
        <fullName evidence="5">Cold-shock protein</fullName>
    </submittedName>
</protein>
<feature type="domain" description="CSD" evidence="4">
    <location>
        <begin position="1"/>
        <end position="62"/>
    </location>
</feature>
<dbReference type="RefSeq" id="WP_072552222.1">
    <property type="nucleotide sequence ID" value="NZ_CP018153.1"/>
</dbReference>
<gene>
    <name evidence="5" type="ORF">LPB144_03715</name>
</gene>
<dbReference type="Pfam" id="PF00313">
    <property type="entry name" value="CSD"/>
    <property type="match status" value="1"/>
</dbReference>
<dbReference type="Proteomes" id="UP000182510">
    <property type="component" value="Chromosome"/>
</dbReference>
<dbReference type="PRINTS" id="PR00050">
    <property type="entry name" value="COLDSHOCK"/>
</dbReference>
<proteinExistence type="predicted"/>
<dbReference type="InterPro" id="IPR050181">
    <property type="entry name" value="Cold_shock_domain"/>
</dbReference>
<evidence type="ECO:0000259" key="4">
    <source>
        <dbReference type="PROSITE" id="PS51857"/>
    </source>
</evidence>
<dbReference type="PROSITE" id="PS00352">
    <property type="entry name" value="CSD_1"/>
    <property type="match status" value="1"/>
</dbReference>
<comment type="subcellular location">
    <subcellularLocation>
        <location evidence="1 3">Cytoplasm</location>
    </subcellularLocation>
</comment>
<dbReference type="OrthoDB" id="9805039at2"/>
<dbReference type="SUPFAM" id="SSF50249">
    <property type="entry name" value="Nucleic acid-binding proteins"/>
    <property type="match status" value="1"/>
</dbReference>
<evidence type="ECO:0000256" key="1">
    <source>
        <dbReference type="ARBA" id="ARBA00004496"/>
    </source>
</evidence>
<keyword evidence="6" id="KW-1185">Reference proteome</keyword>
<dbReference type="InterPro" id="IPR012156">
    <property type="entry name" value="Cold_shock_CspA"/>
</dbReference>
<dbReference type="GO" id="GO:0005829">
    <property type="term" value="C:cytosol"/>
    <property type="evidence" value="ECO:0007669"/>
    <property type="project" value="UniProtKB-ARBA"/>
</dbReference>
<organism evidence="5 6">
    <name type="scientific">Christiangramia salexigens</name>
    <dbReference type="NCBI Taxonomy" id="1913577"/>
    <lineage>
        <taxon>Bacteria</taxon>
        <taxon>Pseudomonadati</taxon>
        <taxon>Bacteroidota</taxon>
        <taxon>Flavobacteriia</taxon>
        <taxon>Flavobacteriales</taxon>
        <taxon>Flavobacteriaceae</taxon>
        <taxon>Christiangramia</taxon>
    </lineage>
</organism>
<dbReference type="PIRSF" id="PIRSF002599">
    <property type="entry name" value="Cold_shock_A"/>
    <property type="match status" value="1"/>
</dbReference>
<sequence>MQEGKVKFFNTTKGFGFIKADDSNEDIFVHMSGLIDDIREDDRVQFEVEQGKKGLNAVNVELID</sequence>
<evidence type="ECO:0000256" key="3">
    <source>
        <dbReference type="RuleBase" id="RU000408"/>
    </source>
</evidence>
<evidence type="ECO:0000256" key="2">
    <source>
        <dbReference type="ARBA" id="ARBA00022490"/>
    </source>
</evidence>
<dbReference type="KEGG" id="grl:LPB144_03715"/>
<evidence type="ECO:0000313" key="6">
    <source>
        <dbReference type="Proteomes" id="UP000182510"/>
    </source>
</evidence>
<dbReference type="InterPro" id="IPR002059">
    <property type="entry name" value="CSP_DNA-bd"/>
</dbReference>
<dbReference type="STRING" id="1913577.LPB144_03715"/>
<dbReference type="InterPro" id="IPR011129">
    <property type="entry name" value="CSD"/>
</dbReference>
<evidence type="ECO:0000313" key="5">
    <source>
        <dbReference type="EMBL" id="APG59568.1"/>
    </source>
</evidence>
<keyword evidence="2" id="KW-0963">Cytoplasm</keyword>
<dbReference type="EMBL" id="CP018153">
    <property type="protein sequence ID" value="APG59568.1"/>
    <property type="molecule type" value="Genomic_DNA"/>
</dbReference>
<dbReference type="GO" id="GO:0003676">
    <property type="term" value="F:nucleic acid binding"/>
    <property type="evidence" value="ECO:0007669"/>
    <property type="project" value="InterPro"/>
</dbReference>
<dbReference type="Gene3D" id="2.40.50.140">
    <property type="entry name" value="Nucleic acid-binding proteins"/>
    <property type="match status" value="1"/>
</dbReference>
<dbReference type="InterPro" id="IPR019844">
    <property type="entry name" value="CSD_CS"/>
</dbReference>
<reference evidence="5 6" key="1">
    <citation type="submission" date="2016-11" db="EMBL/GenBank/DDBJ databases">
        <title>Gramella sp. LPB0144 isolated from marine environment.</title>
        <authorList>
            <person name="Kim E."/>
            <person name="Yi H."/>
        </authorList>
    </citation>
    <scope>NUCLEOTIDE SEQUENCE [LARGE SCALE GENOMIC DNA]</scope>
    <source>
        <strain evidence="5 6">LPB0144</strain>
    </source>
</reference>
<dbReference type="AlphaFoldDB" id="A0A1L3J355"/>
<name>A0A1L3J355_9FLAO</name>
<dbReference type="PANTHER" id="PTHR11544">
    <property type="entry name" value="COLD SHOCK DOMAIN CONTAINING PROTEINS"/>
    <property type="match status" value="1"/>
</dbReference>
<dbReference type="SMART" id="SM00357">
    <property type="entry name" value="CSP"/>
    <property type="match status" value="1"/>
</dbReference>
<dbReference type="InterPro" id="IPR012340">
    <property type="entry name" value="NA-bd_OB-fold"/>
</dbReference>
<dbReference type="CDD" id="cd04458">
    <property type="entry name" value="CSP_CDS"/>
    <property type="match status" value="1"/>
</dbReference>